<keyword evidence="2 7" id="KW-0436">Ligase</keyword>
<keyword evidence="5 7" id="KW-0648">Protein biosynthesis</keyword>
<dbReference type="CDD" id="cd00808">
    <property type="entry name" value="GluRS_core"/>
    <property type="match status" value="1"/>
</dbReference>
<dbReference type="InterPro" id="IPR020058">
    <property type="entry name" value="Glu/Gln-tRNA-synth_Ib_cat-dom"/>
</dbReference>
<proteinExistence type="inferred from homology"/>
<dbReference type="NCBIfam" id="TIGR00464">
    <property type="entry name" value="gltX_bact"/>
    <property type="match status" value="1"/>
</dbReference>
<evidence type="ECO:0000256" key="1">
    <source>
        <dbReference type="ARBA" id="ARBA00007894"/>
    </source>
</evidence>
<dbReference type="Gene3D" id="1.10.10.350">
    <property type="match status" value="1"/>
</dbReference>
<evidence type="ECO:0000313" key="11">
    <source>
        <dbReference type="EMBL" id="QTR49807.1"/>
    </source>
</evidence>
<keyword evidence="3 7" id="KW-0547">Nucleotide-binding</keyword>
<evidence type="ECO:0000256" key="5">
    <source>
        <dbReference type="ARBA" id="ARBA00022917"/>
    </source>
</evidence>
<dbReference type="GO" id="GO:0004818">
    <property type="term" value="F:glutamate-tRNA ligase activity"/>
    <property type="evidence" value="ECO:0007669"/>
    <property type="project" value="UniProtKB-EC"/>
</dbReference>
<dbReference type="EMBL" id="CP072800">
    <property type="protein sequence ID" value="QTR49807.1"/>
    <property type="molecule type" value="Genomic_DNA"/>
</dbReference>
<feature type="domain" description="Glutamyl/glutaminyl-tRNA synthetase class Ib catalytic" evidence="9">
    <location>
        <begin position="2"/>
        <end position="306"/>
    </location>
</feature>
<protein>
    <recommendedName>
        <fullName evidence="7">Glutamate--tRNA ligase</fullName>
        <ecNumber evidence="7">6.1.1.17</ecNumber>
    </recommendedName>
    <alternativeName>
        <fullName evidence="7">Glutamyl-tRNA synthetase</fullName>
        <shortName evidence="7">GluRS</shortName>
    </alternativeName>
</protein>
<dbReference type="InterPro" id="IPR001412">
    <property type="entry name" value="aa-tRNA-synth_I_CS"/>
</dbReference>
<evidence type="ECO:0000259" key="9">
    <source>
        <dbReference type="Pfam" id="PF00749"/>
    </source>
</evidence>
<feature type="compositionally biased region" description="Basic and acidic residues" evidence="8">
    <location>
        <begin position="114"/>
        <end position="131"/>
    </location>
</feature>
<dbReference type="Pfam" id="PF00749">
    <property type="entry name" value="tRNA-synt_1c"/>
    <property type="match status" value="1"/>
</dbReference>
<name>A0ABX7X1K0_9GAMM</name>
<evidence type="ECO:0000313" key="12">
    <source>
        <dbReference type="Proteomes" id="UP000672027"/>
    </source>
</evidence>
<sequence length="472" mass="53422">MNVRTRFAPSPTGYLHIGGARTALFSWMYARKTGGTFILRIEDTDRERSTQASVDAILEGMEWLNLGYDEGPFYQTHCFDRYKAVIQQLLDSGHAYRCYCSKEELEQMREQQMARKEKPRYDGRWRERQDETPPAGIDPVIRFRNPQTGVVEIDDLVRGKIVISNTELDDLIIARSDGTPTYNLTVVVDDIDMRVTHVIRGDDHINNTPRQINIMRALGFEPPKFAHVPMILGADGQRLSKRHGAVGVMQYRDDGYLPQALINYLVRLGWSHGDQEIFSREEMIEHFTLEGINRAPSSFNPDKLLWLNQHYIKTLPAEEIASQLQWHLTTQQLATDTGPALTAVINAQRERAKTLVEMVAISRYFYEEFSQYDATAVQKQFKPETADILQVVHTALQGLAEWQGEAIHAAIQAACETLGLKLGKVGPPLRVAVTGGASSPSLDITLELIGRERSLARIERAIHFICQNDSTV</sequence>
<dbReference type="SUPFAM" id="SSF48163">
    <property type="entry name" value="An anticodon-binding domain of class I aminoacyl-tRNA synthetases"/>
    <property type="match status" value="1"/>
</dbReference>
<keyword evidence="4 7" id="KW-0067">ATP-binding</keyword>
<feature type="region of interest" description="Disordered" evidence="8">
    <location>
        <begin position="114"/>
        <end position="139"/>
    </location>
</feature>
<dbReference type="InterPro" id="IPR000924">
    <property type="entry name" value="Glu/Gln-tRNA-synth"/>
</dbReference>
<feature type="binding site" evidence="7">
    <location>
        <position position="241"/>
    </location>
    <ligand>
        <name>ATP</name>
        <dbReference type="ChEBI" id="CHEBI:30616"/>
    </ligand>
</feature>
<feature type="short sequence motif" description="'KMSKS' region" evidence="7">
    <location>
        <begin position="238"/>
        <end position="242"/>
    </location>
</feature>
<keyword evidence="7" id="KW-0963">Cytoplasm</keyword>
<dbReference type="InterPro" id="IPR049940">
    <property type="entry name" value="GluQ/Sye"/>
</dbReference>
<evidence type="ECO:0000256" key="4">
    <source>
        <dbReference type="ARBA" id="ARBA00022840"/>
    </source>
</evidence>
<dbReference type="Gene3D" id="3.40.50.620">
    <property type="entry name" value="HUPs"/>
    <property type="match status" value="1"/>
</dbReference>
<comment type="subunit">
    <text evidence="7">Monomer.</text>
</comment>
<organism evidence="11 12">
    <name type="scientific">Candidatus Thiothrix anitrata</name>
    <dbReference type="NCBI Taxonomy" id="2823902"/>
    <lineage>
        <taxon>Bacteria</taxon>
        <taxon>Pseudomonadati</taxon>
        <taxon>Pseudomonadota</taxon>
        <taxon>Gammaproteobacteria</taxon>
        <taxon>Thiotrichales</taxon>
        <taxon>Thiotrichaceae</taxon>
        <taxon>Thiothrix</taxon>
    </lineage>
</organism>
<feature type="domain" description="Aminoacyl-tRNA synthetase class I anticodon-binding" evidence="10">
    <location>
        <begin position="321"/>
        <end position="462"/>
    </location>
</feature>
<reference evidence="11 12" key="1">
    <citation type="submission" date="2021-04" db="EMBL/GenBank/DDBJ databases">
        <title>Genomics, taxonomy and metabolism of representatives of sulfur bacteria of the genus Thiothrix: Thiothrix fructosivorans QT, Thiothrix unzii A1T and three new species, Thiothrix subterranea sp. nov., Thiothrix litoralis sp. nov. and 'Candidatus Thiothrix anitrata' sp. nov.</title>
        <authorList>
            <person name="Ravin N.V."/>
            <person name="Smolyakov D."/>
            <person name="Rudenko T.S."/>
            <person name="Mardanov A.V."/>
            <person name="Beletsky A.V."/>
            <person name="Markov N.D."/>
            <person name="Fomenkov A.I."/>
            <person name="Roberts R.J."/>
            <person name="Karnachuk O.V."/>
            <person name="Novikov A."/>
            <person name="Grabovich M.Y."/>
        </authorList>
    </citation>
    <scope>NUCLEOTIDE SEQUENCE [LARGE SCALE GENOMIC DNA]</scope>
    <source>
        <strain evidence="11 12">A52</strain>
    </source>
</reference>
<dbReference type="InterPro" id="IPR004527">
    <property type="entry name" value="Glu-tRNA-ligase_bac/mito"/>
</dbReference>
<dbReference type="PANTHER" id="PTHR43311">
    <property type="entry name" value="GLUTAMATE--TRNA LIGASE"/>
    <property type="match status" value="1"/>
</dbReference>
<evidence type="ECO:0000259" key="10">
    <source>
        <dbReference type="Pfam" id="PF19269"/>
    </source>
</evidence>
<dbReference type="Proteomes" id="UP000672027">
    <property type="component" value="Chromosome"/>
</dbReference>
<dbReference type="PANTHER" id="PTHR43311:SF2">
    <property type="entry name" value="GLUTAMATE--TRNA LIGASE, MITOCHONDRIAL-RELATED"/>
    <property type="match status" value="1"/>
</dbReference>
<dbReference type="PROSITE" id="PS00178">
    <property type="entry name" value="AA_TRNA_LIGASE_I"/>
    <property type="match status" value="1"/>
</dbReference>
<feature type="short sequence motif" description="'HIGH' region" evidence="7">
    <location>
        <begin position="9"/>
        <end position="19"/>
    </location>
</feature>
<comment type="function">
    <text evidence="7">Catalyzes the attachment of glutamate to tRNA(Glu) in a two-step reaction: glutamate is first activated by ATP to form Glu-AMP and then transferred to the acceptor end of tRNA(Glu).</text>
</comment>
<comment type="subcellular location">
    <subcellularLocation>
        <location evidence="7">Cytoplasm</location>
    </subcellularLocation>
</comment>
<dbReference type="Pfam" id="PF19269">
    <property type="entry name" value="Anticodon_2"/>
    <property type="match status" value="1"/>
</dbReference>
<keyword evidence="6 7" id="KW-0030">Aminoacyl-tRNA synthetase</keyword>
<evidence type="ECO:0000256" key="8">
    <source>
        <dbReference type="SAM" id="MobiDB-lite"/>
    </source>
</evidence>
<comment type="catalytic activity">
    <reaction evidence="7">
        <text>tRNA(Glu) + L-glutamate + ATP = L-glutamyl-tRNA(Glu) + AMP + diphosphate</text>
        <dbReference type="Rhea" id="RHEA:23540"/>
        <dbReference type="Rhea" id="RHEA-COMP:9663"/>
        <dbReference type="Rhea" id="RHEA-COMP:9680"/>
        <dbReference type="ChEBI" id="CHEBI:29985"/>
        <dbReference type="ChEBI" id="CHEBI:30616"/>
        <dbReference type="ChEBI" id="CHEBI:33019"/>
        <dbReference type="ChEBI" id="CHEBI:78442"/>
        <dbReference type="ChEBI" id="CHEBI:78520"/>
        <dbReference type="ChEBI" id="CHEBI:456215"/>
        <dbReference type="EC" id="6.1.1.17"/>
    </reaction>
</comment>
<gene>
    <name evidence="7 11" type="primary">gltX</name>
    <name evidence="11" type="ORF">J8380_16535</name>
</gene>
<dbReference type="EC" id="6.1.1.17" evidence="7"/>
<dbReference type="InterPro" id="IPR008925">
    <property type="entry name" value="aa_tRNA-synth_I_cd-bd_sf"/>
</dbReference>
<comment type="similarity">
    <text evidence="1 7">Belongs to the class-I aminoacyl-tRNA synthetase family. Glutamate--tRNA ligase type 1 subfamily.</text>
</comment>
<dbReference type="SUPFAM" id="SSF52374">
    <property type="entry name" value="Nucleotidylyl transferase"/>
    <property type="match status" value="1"/>
</dbReference>
<dbReference type="InterPro" id="IPR020751">
    <property type="entry name" value="aa-tRNA-synth_I_codon-bd_sub2"/>
</dbReference>
<dbReference type="InterPro" id="IPR033910">
    <property type="entry name" value="GluRS_core"/>
</dbReference>
<dbReference type="InterPro" id="IPR045462">
    <property type="entry name" value="aa-tRNA-synth_I_cd-bd"/>
</dbReference>
<keyword evidence="12" id="KW-1185">Reference proteome</keyword>
<evidence type="ECO:0000256" key="7">
    <source>
        <dbReference type="HAMAP-Rule" id="MF_00022"/>
    </source>
</evidence>
<dbReference type="PRINTS" id="PR00987">
    <property type="entry name" value="TRNASYNTHGLU"/>
</dbReference>
<dbReference type="HAMAP" id="MF_00022">
    <property type="entry name" value="Glu_tRNA_synth_type1"/>
    <property type="match status" value="1"/>
</dbReference>
<dbReference type="RefSeq" id="WP_210226634.1">
    <property type="nucleotide sequence ID" value="NZ_CP072800.1"/>
</dbReference>
<evidence type="ECO:0000256" key="2">
    <source>
        <dbReference type="ARBA" id="ARBA00022598"/>
    </source>
</evidence>
<dbReference type="InterPro" id="IPR014729">
    <property type="entry name" value="Rossmann-like_a/b/a_fold"/>
</dbReference>
<accession>A0ABX7X1K0</accession>
<evidence type="ECO:0000256" key="3">
    <source>
        <dbReference type="ARBA" id="ARBA00022741"/>
    </source>
</evidence>
<evidence type="ECO:0000256" key="6">
    <source>
        <dbReference type="ARBA" id="ARBA00023146"/>
    </source>
</evidence>
<comment type="caution">
    <text evidence="7">Lacks conserved residue(s) required for the propagation of feature annotation.</text>
</comment>